<dbReference type="GO" id="GO:0004553">
    <property type="term" value="F:hydrolase activity, hydrolyzing O-glycosyl compounds"/>
    <property type="evidence" value="ECO:0007669"/>
    <property type="project" value="InterPro"/>
</dbReference>
<dbReference type="SUPFAM" id="SSF49899">
    <property type="entry name" value="Concanavalin A-like lectins/glucanases"/>
    <property type="match status" value="1"/>
</dbReference>
<dbReference type="Proteomes" id="UP000243797">
    <property type="component" value="Unassembled WGS sequence"/>
</dbReference>
<name>A0A2K1QW82_9PEZI</name>
<evidence type="ECO:0000259" key="3">
    <source>
        <dbReference type="PROSITE" id="PS51762"/>
    </source>
</evidence>
<comment type="caution">
    <text evidence="4">The sequence shown here is derived from an EMBL/GenBank/DDBJ whole genome shotgun (WGS) entry which is preliminary data.</text>
</comment>
<feature type="signal peptide" evidence="2">
    <location>
        <begin position="1"/>
        <end position="15"/>
    </location>
</feature>
<dbReference type="InterPro" id="IPR013320">
    <property type="entry name" value="ConA-like_dom_sf"/>
</dbReference>
<sequence>MALLALLHATSVLSACDCGYTISTVRASDKDDIDPQSTQQTFTEVLETDFLHVYALPNYTTSNAERIAAFGWQAQAYSVSPTDARGPYGKSAEVENVLPNPLPSEWDWAGQGVNGGDPGLQLWVRGKDSLLRTESDASQSVRTGEIAVLRSDMLYGSFRVGMKMSSDSGTCAAFFWYRNDTSELDLEYLSRQLNSANVSSPAPLNLVIQTPLSASRGFDASDTPFFRPFPLPFDPSSSYHEYRIDWLPESVTFFADGTPLWSVTNVTVIPREPGHLILNHWSNGDEKWSGGPPERDAVVTVSYVKAYFNTSDGARRSAFEETCRAGQGGRNACAVEEVDWEKGIDPVTGGNGTRTPFVGNSTGWDEADSDPDQSGAGRVLMSALCLVLVGWIWAW</sequence>
<dbReference type="EMBL" id="NKHZ01000032">
    <property type="protein sequence ID" value="PNS19322.1"/>
    <property type="molecule type" value="Genomic_DNA"/>
</dbReference>
<dbReference type="CDD" id="cd00413">
    <property type="entry name" value="Glyco_hydrolase_16"/>
    <property type="match status" value="1"/>
</dbReference>
<dbReference type="AlphaFoldDB" id="A0A2K1QW82"/>
<organism evidence="4 5">
    <name type="scientific">Sphaceloma murrayae</name>
    <dbReference type="NCBI Taxonomy" id="2082308"/>
    <lineage>
        <taxon>Eukaryota</taxon>
        <taxon>Fungi</taxon>
        <taxon>Dikarya</taxon>
        <taxon>Ascomycota</taxon>
        <taxon>Pezizomycotina</taxon>
        <taxon>Dothideomycetes</taxon>
        <taxon>Dothideomycetidae</taxon>
        <taxon>Myriangiales</taxon>
        <taxon>Elsinoaceae</taxon>
        <taxon>Sphaceloma</taxon>
    </lineage>
</organism>
<evidence type="ECO:0000313" key="4">
    <source>
        <dbReference type="EMBL" id="PNS19322.1"/>
    </source>
</evidence>
<dbReference type="PROSITE" id="PS51762">
    <property type="entry name" value="GH16_2"/>
    <property type="match status" value="1"/>
</dbReference>
<dbReference type="STRING" id="2082308.A0A2K1QW82"/>
<evidence type="ECO:0000313" key="5">
    <source>
        <dbReference type="Proteomes" id="UP000243797"/>
    </source>
</evidence>
<feature type="chain" id="PRO_5014370661" evidence="2">
    <location>
        <begin position="16"/>
        <end position="395"/>
    </location>
</feature>
<dbReference type="InterPro" id="IPR000757">
    <property type="entry name" value="Beta-glucanase-like"/>
</dbReference>
<dbReference type="Pfam" id="PF00722">
    <property type="entry name" value="Glyco_hydro_16"/>
    <property type="match status" value="1"/>
</dbReference>
<dbReference type="InParanoid" id="A0A2K1QW82"/>
<evidence type="ECO:0000256" key="1">
    <source>
        <dbReference type="SAM" id="MobiDB-lite"/>
    </source>
</evidence>
<dbReference type="Gene3D" id="2.60.120.200">
    <property type="match status" value="1"/>
</dbReference>
<dbReference type="OrthoDB" id="25131at2759"/>
<feature type="region of interest" description="Disordered" evidence="1">
    <location>
        <begin position="344"/>
        <end position="373"/>
    </location>
</feature>
<keyword evidence="5" id="KW-1185">Reference proteome</keyword>
<dbReference type="PANTHER" id="PTHR38121">
    <property type="entry name" value="GH16 DOMAIN-CONTAINING PROTEIN"/>
    <property type="match status" value="1"/>
</dbReference>
<gene>
    <name evidence="4" type="ORF">CAC42_2499</name>
</gene>
<evidence type="ECO:0000256" key="2">
    <source>
        <dbReference type="SAM" id="SignalP"/>
    </source>
</evidence>
<reference evidence="4 5" key="1">
    <citation type="submission" date="2017-06" db="EMBL/GenBank/DDBJ databases">
        <title>Draft genome sequence of a variant of Elsinoe murrayae.</title>
        <authorList>
            <person name="Cheng Q."/>
        </authorList>
    </citation>
    <scope>NUCLEOTIDE SEQUENCE [LARGE SCALE GENOMIC DNA]</scope>
    <source>
        <strain evidence="4 5">CQ-2017a</strain>
    </source>
</reference>
<dbReference type="GO" id="GO:0005975">
    <property type="term" value="P:carbohydrate metabolic process"/>
    <property type="evidence" value="ECO:0007669"/>
    <property type="project" value="InterPro"/>
</dbReference>
<protein>
    <submittedName>
        <fullName evidence="4">Beta-glucanase</fullName>
    </submittedName>
</protein>
<dbReference type="PANTHER" id="PTHR38121:SF5">
    <property type="entry name" value="GH16 DOMAIN-CONTAINING PROTEIN"/>
    <property type="match status" value="1"/>
</dbReference>
<accession>A0A2K1QW82</accession>
<feature type="domain" description="GH16" evidence="3">
    <location>
        <begin position="75"/>
        <end position="312"/>
    </location>
</feature>
<proteinExistence type="predicted"/>
<keyword evidence="2" id="KW-0732">Signal</keyword>